<dbReference type="AlphaFoldDB" id="M7ZJL6"/>
<sequence length="183" mass="20230">MSPLSPGAPFAPLHADGILVAQAFFRTLLLSVVVGLFGHHGHVAADAQYNYTMVIRERLLGYDKLYDYTQRCDNNLYRRPSKAPWTSSSSPCTTTVDVYVYYVNVYPTTPETYVAPTTPSLTRTSTGKRVPLPSKNDSTTTSTTVAERLLTLLPSSNQNHSENARFEGITPRRPPVNEGMCDV</sequence>
<name>M7ZJL6_TRIUA</name>
<proteinExistence type="predicted"/>
<evidence type="ECO:0000256" key="1">
    <source>
        <dbReference type="SAM" id="MobiDB-lite"/>
    </source>
</evidence>
<accession>M7ZJL6</accession>
<gene>
    <name evidence="2" type="ORF">TRIUR3_29202</name>
</gene>
<organism evidence="2">
    <name type="scientific">Triticum urartu</name>
    <name type="common">Red wild einkorn</name>
    <name type="synonym">Crithodium urartu</name>
    <dbReference type="NCBI Taxonomy" id="4572"/>
    <lineage>
        <taxon>Eukaryota</taxon>
        <taxon>Viridiplantae</taxon>
        <taxon>Streptophyta</taxon>
        <taxon>Embryophyta</taxon>
        <taxon>Tracheophyta</taxon>
        <taxon>Spermatophyta</taxon>
        <taxon>Magnoliopsida</taxon>
        <taxon>Liliopsida</taxon>
        <taxon>Poales</taxon>
        <taxon>Poaceae</taxon>
        <taxon>BOP clade</taxon>
        <taxon>Pooideae</taxon>
        <taxon>Triticodae</taxon>
        <taxon>Triticeae</taxon>
        <taxon>Triticinae</taxon>
        <taxon>Triticum</taxon>
    </lineage>
</organism>
<protein>
    <submittedName>
        <fullName evidence="2">Uncharacterized protein</fullName>
    </submittedName>
</protein>
<evidence type="ECO:0000313" key="2">
    <source>
        <dbReference type="EMBL" id="EMS63418.1"/>
    </source>
</evidence>
<dbReference type="OMA" id="NEGMCDV"/>
<feature type="region of interest" description="Disordered" evidence="1">
    <location>
        <begin position="158"/>
        <end position="183"/>
    </location>
</feature>
<feature type="compositionally biased region" description="Polar residues" evidence="1">
    <location>
        <begin position="117"/>
        <end position="127"/>
    </location>
</feature>
<dbReference type="EMBL" id="KD069330">
    <property type="protein sequence ID" value="EMS63418.1"/>
    <property type="molecule type" value="Genomic_DNA"/>
</dbReference>
<feature type="region of interest" description="Disordered" evidence="1">
    <location>
        <begin position="117"/>
        <end position="142"/>
    </location>
</feature>
<reference evidence="2" key="1">
    <citation type="journal article" date="2013" name="Nature">
        <title>Draft genome of the wheat A-genome progenitor Triticum urartu.</title>
        <authorList>
            <person name="Ling H.Q."/>
            <person name="Zhao S."/>
            <person name="Liu D."/>
            <person name="Wang J."/>
            <person name="Sun H."/>
            <person name="Zhang C."/>
            <person name="Fan H."/>
            <person name="Li D."/>
            <person name="Dong L."/>
            <person name="Tao Y."/>
            <person name="Gao C."/>
            <person name="Wu H."/>
            <person name="Li Y."/>
            <person name="Cui Y."/>
            <person name="Guo X."/>
            <person name="Zheng S."/>
            <person name="Wang B."/>
            <person name="Yu K."/>
            <person name="Liang Q."/>
            <person name="Yang W."/>
            <person name="Lou X."/>
            <person name="Chen J."/>
            <person name="Feng M."/>
            <person name="Jian J."/>
            <person name="Zhang X."/>
            <person name="Luo G."/>
            <person name="Jiang Y."/>
            <person name="Liu J."/>
            <person name="Wang Z."/>
            <person name="Sha Y."/>
            <person name="Zhang B."/>
            <person name="Wu H."/>
            <person name="Tang D."/>
            <person name="Shen Q."/>
            <person name="Xue P."/>
            <person name="Zou S."/>
            <person name="Wang X."/>
            <person name="Liu X."/>
            <person name="Wang F."/>
            <person name="Yang Y."/>
            <person name="An X."/>
            <person name="Dong Z."/>
            <person name="Zhang K."/>
            <person name="Zhang X."/>
            <person name="Luo M.C."/>
            <person name="Dvorak J."/>
            <person name="Tong Y."/>
            <person name="Wang J."/>
            <person name="Yang H."/>
            <person name="Li Z."/>
            <person name="Wang D."/>
            <person name="Zhang A."/>
            <person name="Wang J."/>
        </authorList>
    </citation>
    <scope>NUCLEOTIDE SEQUENCE</scope>
</reference>